<gene>
    <name evidence="6" type="ORF">HTY61_07180</name>
</gene>
<dbReference type="PANTHER" id="PTHR30349:SF41">
    <property type="entry name" value="INTEGRASE_RECOMBINASE PROTEIN MJ0367-RELATED"/>
    <property type="match status" value="1"/>
</dbReference>
<evidence type="ECO:0000256" key="3">
    <source>
        <dbReference type="ARBA" id="ARBA00023125"/>
    </source>
</evidence>
<protein>
    <submittedName>
        <fullName evidence="6">Tyrosine-type recombinase/integrase</fullName>
    </submittedName>
</protein>
<dbReference type="InterPro" id="IPR002104">
    <property type="entry name" value="Integrase_catalytic"/>
</dbReference>
<dbReference type="GO" id="GO:0003677">
    <property type="term" value="F:DNA binding"/>
    <property type="evidence" value="ECO:0007669"/>
    <property type="project" value="UniProtKB-KW"/>
</dbReference>
<dbReference type="GO" id="GO:0015074">
    <property type="term" value="P:DNA integration"/>
    <property type="evidence" value="ECO:0007669"/>
    <property type="project" value="UniProtKB-KW"/>
</dbReference>
<accession>A0A6N1VBG9</accession>
<dbReference type="SUPFAM" id="SSF56349">
    <property type="entry name" value="DNA breaking-rejoining enzymes"/>
    <property type="match status" value="1"/>
</dbReference>
<dbReference type="EMBL" id="CP054836">
    <property type="protein sequence ID" value="QKV18254.1"/>
    <property type="molecule type" value="Genomic_DNA"/>
</dbReference>
<evidence type="ECO:0000256" key="2">
    <source>
        <dbReference type="ARBA" id="ARBA00022908"/>
    </source>
</evidence>
<evidence type="ECO:0000259" key="5">
    <source>
        <dbReference type="PROSITE" id="PS51898"/>
    </source>
</evidence>
<keyword evidence="7" id="KW-1185">Reference proteome</keyword>
<evidence type="ECO:0000313" key="7">
    <source>
        <dbReference type="Proteomes" id="UP000509367"/>
    </source>
</evidence>
<feature type="domain" description="Tyr recombinase" evidence="5">
    <location>
        <begin position="256"/>
        <end position="431"/>
    </location>
</feature>
<evidence type="ECO:0000313" key="6">
    <source>
        <dbReference type="EMBL" id="QKV18254.1"/>
    </source>
</evidence>
<keyword evidence="4" id="KW-0233">DNA recombination</keyword>
<dbReference type="PANTHER" id="PTHR30349">
    <property type="entry name" value="PHAGE INTEGRASE-RELATED"/>
    <property type="match status" value="1"/>
</dbReference>
<dbReference type="InterPro" id="IPR013762">
    <property type="entry name" value="Integrase-like_cat_sf"/>
</dbReference>
<dbReference type="KEGG" id="orm:HTY61_07180"/>
<dbReference type="Proteomes" id="UP000509367">
    <property type="component" value="Chromosome"/>
</dbReference>
<organism evidence="6 7">
    <name type="scientific">Oricola thermophila</name>
    <dbReference type="NCBI Taxonomy" id="2742145"/>
    <lineage>
        <taxon>Bacteria</taxon>
        <taxon>Pseudomonadati</taxon>
        <taxon>Pseudomonadota</taxon>
        <taxon>Alphaproteobacteria</taxon>
        <taxon>Hyphomicrobiales</taxon>
        <taxon>Ahrensiaceae</taxon>
        <taxon>Oricola</taxon>
    </lineage>
</organism>
<dbReference type="InterPro" id="IPR050090">
    <property type="entry name" value="Tyrosine_recombinase_XerCD"/>
</dbReference>
<reference evidence="6 7" key="1">
    <citation type="submission" date="2020-06" db="EMBL/GenBank/DDBJ databases">
        <title>Oricola thermophila sp. nov. isolated from a tidal sediments.</title>
        <authorList>
            <person name="Kwon K.K."/>
            <person name="Yang S.-H."/>
            <person name="Park M.-J."/>
        </authorList>
    </citation>
    <scope>NUCLEOTIDE SEQUENCE [LARGE SCALE GENOMIC DNA]</scope>
    <source>
        <strain evidence="6 7">MEBiC13590</strain>
    </source>
</reference>
<keyword evidence="2" id="KW-0229">DNA integration</keyword>
<name>A0A6N1VBG9_9HYPH</name>
<evidence type="ECO:0000256" key="1">
    <source>
        <dbReference type="ARBA" id="ARBA00008857"/>
    </source>
</evidence>
<keyword evidence="3" id="KW-0238">DNA-binding</keyword>
<dbReference type="AlphaFoldDB" id="A0A6N1VBG9"/>
<dbReference type="Pfam" id="PF00589">
    <property type="entry name" value="Phage_integrase"/>
    <property type="match status" value="1"/>
</dbReference>
<sequence length="455" mass="51175">MVKRHRAPRPHNRAGVWYLIRRVPKEFKAFDKRGIVKITTDIAVADDPRAIRAREVVAKLNDGLEQYWRDLRDGRSNDARARFEAAQSRARALGFTYKTAEEVAAGPLNDILKRLDLLAQKKLLDDETEVAAVLGGVPRARFPLSGLLEEYERLQRSSLDRMSPDQRRIWRNTRKRAIANLISVIGDKEISEITRDDTIAYRRWWQDRIAYHGLDIGTANKEIGQISKMVKAVDMMYQLNLKPVFAQLRIEGGAKKSRAAFTAEFVQTRILAPGALDGLNDEARDLVLLVADTGLRLSEAAGLVAGTIHLDADIPYVSVKPIDRILKTDQSERDIPLVGCALDAMKRHPKGFPRYRDKASSLSALVNKYLGAHGMRPSKAHSLYSLRHTFEDRLTAVEAPEKVIASLMGHKWIRPKYGAGPSLAQKLEWLQRIAFSPPTNDALEVVVQETVLPSK</sequence>
<evidence type="ECO:0000256" key="4">
    <source>
        <dbReference type="ARBA" id="ARBA00023172"/>
    </source>
</evidence>
<dbReference type="GO" id="GO:0006310">
    <property type="term" value="P:DNA recombination"/>
    <property type="evidence" value="ECO:0007669"/>
    <property type="project" value="UniProtKB-KW"/>
</dbReference>
<proteinExistence type="inferred from homology"/>
<comment type="similarity">
    <text evidence="1">Belongs to the 'phage' integrase family.</text>
</comment>
<dbReference type="InterPro" id="IPR011010">
    <property type="entry name" value="DNA_brk_join_enz"/>
</dbReference>
<dbReference type="Gene3D" id="1.10.443.10">
    <property type="entry name" value="Intergrase catalytic core"/>
    <property type="match status" value="1"/>
</dbReference>
<dbReference type="PROSITE" id="PS51898">
    <property type="entry name" value="TYR_RECOMBINASE"/>
    <property type="match status" value="1"/>
</dbReference>